<proteinExistence type="predicted"/>
<protein>
    <submittedName>
        <fullName evidence="2">Predicted nucleic acid-binding protein, contains PIN domain</fullName>
    </submittedName>
</protein>
<dbReference type="SUPFAM" id="SSF88723">
    <property type="entry name" value="PIN domain-like"/>
    <property type="match status" value="1"/>
</dbReference>
<evidence type="ECO:0000313" key="2">
    <source>
        <dbReference type="EMBL" id="SEG69287.1"/>
    </source>
</evidence>
<organism evidence="2 3">
    <name type="scientific">Sphingobacterium lactis</name>
    <dbReference type="NCBI Taxonomy" id="797291"/>
    <lineage>
        <taxon>Bacteria</taxon>
        <taxon>Pseudomonadati</taxon>
        <taxon>Bacteroidota</taxon>
        <taxon>Sphingobacteriia</taxon>
        <taxon>Sphingobacteriales</taxon>
        <taxon>Sphingobacteriaceae</taxon>
        <taxon>Sphingobacterium</taxon>
    </lineage>
</organism>
<dbReference type="Proteomes" id="UP000236731">
    <property type="component" value="Unassembled WGS sequence"/>
</dbReference>
<dbReference type="Gene3D" id="3.40.50.1010">
    <property type="entry name" value="5'-nuclease"/>
    <property type="match status" value="1"/>
</dbReference>
<dbReference type="AlphaFoldDB" id="A0A1H6C960"/>
<dbReference type="OrthoDB" id="1148871at2"/>
<dbReference type="InterPro" id="IPR002716">
    <property type="entry name" value="PIN_dom"/>
</dbReference>
<accession>A0A1H6C960</accession>
<feature type="domain" description="PIN" evidence="1">
    <location>
        <begin position="3"/>
        <end position="116"/>
    </location>
</feature>
<dbReference type="InterPro" id="IPR029060">
    <property type="entry name" value="PIN-like_dom_sf"/>
</dbReference>
<dbReference type="RefSeq" id="WP_103907627.1">
    <property type="nucleotide sequence ID" value="NZ_CP049246.1"/>
</dbReference>
<keyword evidence="3" id="KW-1185">Reference proteome</keyword>
<reference evidence="3" key="1">
    <citation type="submission" date="2016-10" db="EMBL/GenBank/DDBJ databases">
        <authorList>
            <person name="Varghese N."/>
            <person name="Submissions S."/>
        </authorList>
    </citation>
    <scope>NUCLEOTIDE SEQUENCE [LARGE SCALE GENOMIC DNA]</scope>
    <source>
        <strain evidence="3">DSM 22361</strain>
    </source>
</reference>
<gene>
    <name evidence="2" type="ORF">SAMN05421877_1149</name>
</gene>
<sequence>MQKIFLDTNILIDFLGEREAFYHASAKIMTLADKRKIKILTSPISIANTFYVLAKYENAKAAIEKIRKFKVLCSISKMDDDVIERAIHSDFKDFEDAMQYFSALASDCELIVTRNEKDFKNSQIPIMNAESYLHTLKII</sequence>
<dbReference type="EMBL" id="FNUT01000014">
    <property type="protein sequence ID" value="SEG69287.1"/>
    <property type="molecule type" value="Genomic_DNA"/>
</dbReference>
<dbReference type="Pfam" id="PF13470">
    <property type="entry name" value="PIN_3"/>
    <property type="match status" value="1"/>
</dbReference>
<name>A0A1H6C960_9SPHI</name>
<evidence type="ECO:0000313" key="3">
    <source>
        <dbReference type="Proteomes" id="UP000236731"/>
    </source>
</evidence>
<evidence type="ECO:0000259" key="1">
    <source>
        <dbReference type="Pfam" id="PF13470"/>
    </source>
</evidence>